<evidence type="ECO:0000256" key="1">
    <source>
        <dbReference type="ARBA" id="ARBA00002444"/>
    </source>
</evidence>
<dbReference type="RefSeq" id="WP_107865401.1">
    <property type="nucleotide sequence ID" value="NZ_QAON01000005.1"/>
</dbReference>
<dbReference type="PRINTS" id="PR00162">
    <property type="entry name" value="RIESKE"/>
</dbReference>
<comment type="catalytic activity">
    <reaction evidence="19 20">
        <text>a quinol + 2 Fe(III)-[cytochrome c](out) = a quinone + 2 Fe(II)-[cytochrome c](out) + 2 H(+)(out)</text>
        <dbReference type="Rhea" id="RHEA:11484"/>
        <dbReference type="Rhea" id="RHEA-COMP:10350"/>
        <dbReference type="Rhea" id="RHEA-COMP:14399"/>
        <dbReference type="ChEBI" id="CHEBI:15378"/>
        <dbReference type="ChEBI" id="CHEBI:24646"/>
        <dbReference type="ChEBI" id="CHEBI:29033"/>
        <dbReference type="ChEBI" id="CHEBI:29034"/>
        <dbReference type="ChEBI" id="CHEBI:132124"/>
        <dbReference type="EC" id="7.1.1.8"/>
    </reaction>
</comment>
<keyword evidence="17 20" id="KW-0472">Membrane</keyword>
<keyword evidence="16" id="KW-0411">Iron-sulfur</keyword>
<comment type="cofactor">
    <cofactor evidence="20">
        <name>[2Fe-2S] cluster</name>
        <dbReference type="ChEBI" id="CHEBI:190135"/>
    </cofactor>
    <text evidence="20">Binds 1 [2Fe-2S] cluster per subunit.</text>
</comment>
<evidence type="ECO:0000256" key="20">
    <source>
        <dbReference type="RuleBase" id="RU004494"/>
    </source>
</evidence>
<comment type="subunit">
    <text evidence="4 21">The main subunits of complex b-c1 are: cytochrome b, cytochrome c1 and the Rieske protein.</text>
</comment>
<reference evidence="23 24" key="1">
    <citation type="submission" date="2018-04" db="EMBL/GenBank/DDBJ databases">
        <title>Genomic Encyclopedia of Archaeal and Bacterial Type Strains, Phase II (KMG-II): from individual species to whole genera.</title>
        <authorList>
            <person name="Goeker M."/>
        </authorList>
    </citation>
    <scope>NUCLEOTIDE SEQUENCE [LARGE SCALE GENOMIC DNA]</scope>
    <source>
        <strain evidence="23 24">DSM 5822</strain>
    </source>
</reference>
<evidence type="ECO:0000256" key="8">
    <source>
        <dbReference type="ARBA" id="ARBA00022475"/>
    </source>
</evidence>
<evidence type="ECO:0000256" key="19">
    <source>
        <dbReference type="ARBA" id="ARBA00029351"/>
    </source>
</evidence>
<dbReference type="Pfam" id="PF10399">
    <property type="entry name" value="UCR_Fe-S_N"/>
    <property type="match status" value="1"/>
</dbReference>
<evidence type="ECO:0000256" key="2">
    <source>
        <dbReference type="ARBA" id="ARBA00004162"/>
    </source>
</evidence>
<dbReference type="AlphaFoldDB" id="A0A2T5J0L9"/>
<keyword evidence="12" id="KW-1278">Translocase</keyword>
<feature type="domain" description="Rieske" evidence="22">
    <location>
        <begin position="77"/>
        <end position="189"/>
    </location>
</feature>
<dbReference type="Proteomes" id="UP000244223">
    <property type="component" value="Unassembled WGS sequence"/>
</dbReference>
<dbReference type="SUPFAM" id="SSF50022">
    <property type="entry name" value="ISP domain"/>
    <property type="match status" value="1"/>
</dbReference>
<dbReference type="PANTHER" id="PTHR10134">
    <property type="entry name" value="CYTOCHROME B-C1 COMPLEX SUBUNIT RIESKE, MITOCHONDRIAL"/>
    <property type="match status" value="1"/>
</dbReference>
<keyword evidence="7 20" id="KW-0813">Transport</keyword>
<dbReference type="OrthoDB" id="9767869at2"/>
<dbReference type="InterPro" id="IPR036922">
    <property type="entry name" value="Rieske_2Fe-2S_sf"/>
</dbReference>
<sequence>MSTDGVNQSRRRILLGATAAMGAVGAGFVVTPFVKSWNPSAKAKAAGAPVTADLSKLEPGQQMVVEWRGKPVWVVRRTPEALADLKKVAGDLRDPESNESVQPDFAKNEYRSIKPEYAILVGICTHLGCSPTYRPEVAPADLGQNWRGGFFCPCHGSTYDMAGRVYKGVPAPINLEVPPYKYLSDGVVLIGEA</sequence>
<dbReference type="Gene3D" id="2.102.10.10">
    <property type="entry name" value="Rieske [2Fe-2S] iron-sulphur domain"/>
    <property type="match status" value="1"/>
</dbReference>
<evidence type="ECO:0000256" key="12">
    <source>
        <dbReference type="ARBA" id="ARBA00022967"/>
    </source>
</evidence>
<dbReference type="EC" id="7.1.1.8" evidence="5 20"/>
<dbReference type="GO" id="GO:0046872">
    <property type="term" value="F:metal ion binding"/>
    <property type="evidence" value="ECO:0007669"/>
    <property type="project" value="UniProtKB-KW"/>
</dbReference>
<evidence type="ECO:0000256" key="15">
    <source>
        <dbReference type="ARBA" id="ARBA00023004"/>
    </source>
</evidence>
<dbReference type="NCBIfam" id="TIGR01416">
    <property type="entry name" value="Rieske_proteo"/>
    <property type="match status" value="1"/>
</dbReference>
<dbReference type="Gene3D" id="1.20.5.510">
    <property type="entry name" value="Single helix bin"/>
    <property type="match status" value="1"/>
</dbReference>
<evidence type="ECO:0000259" key="22">
    <source>
        <dbReference type="PROSITE" id="PS51296"/>
    </source>
</evidence>
<evidence type="ECO:0000256" key="11">
    <source>
        <dbReference type="ARBA" id="ARBA00022723"/>
    </source>
</evidence>
<name>A0A2T5J0L9_9GAMM</name>
<evidence type="ECO:0000256" key="10">
    <source>
        <dbReference type="ARBA" id="ARBA00022714"/>
    </source>
</evidence>
<dbReference type="InterPro" id="IPR019470">
    <property type="entry name" value="Ubiq_cytC_Rdtase_Fe-S_su_TAT"/>
</dbReference>
<dbReference type="FunFam" id="2.102.10.10:FF:000008">
    <property type="entry name" value="Ubiquinol-cytochrome c reductase iron-sulfur subunit"/>
    <property type="match status" value="1"/>
</dbReference>
<keyword evidence="24" id="KW-1185">Reference proteome</keyword>
<comment type="function">
    <text evidence="1">Component of the ubiquinol-cytochrome c reductase complex (complex III or cytochrome b-c1 complex), which is a respiratory chain that generates an electrochemical potential coupled to ATP synthesis.</text>
</comment>
<comment type="caution">
    <text evidence="23">The sequence shown here is derived from an EMBL/GenBank/DDBJ whole genome shotgun (WGS) entry which is preliminary data.</text>
</comment>
<dbReference type="EMBL" id="QAON01000005">
    <property type="protein sequence ID" value="PTQ89889.1"/>
    <property type="molecule type" value="Genomic_DNA"/>
</dbReference>
<feature type="transmembrane region" description="Helical" evidence="20">
    <location>
        <begin position="12"/>
        <end position="34"/>
    </location>
</feature>
<evidence type="ECO:0000313" key="23">
    <source>
        <dbReference type="EMBL" id="PTQ89889.1"/>
    </source>
</evidence>
<evidence type="ECO:0000256" key="17">
    <source>
        <dbReference type="ARBA" id="ARBA00023136"/>
    </source>
</evidence>
<evidence type="ECO:0000256" key="3">
    <source>
        <dbReference type="ARBA" id="ARBA00010651"/>
    </source>
</evidence>
<dbReference type="InterPro" id="IPR005805">
    <property type="entry name" value="Rieske_Fe-S_prot_C"/>
</dbReference>
<evidence type="ECO:0000256" key="21">
    <source>
        <dbReference type="RuleBase" id="RU004497"/>
    </source>
</evidence>
<keyword evidence="14 20" id="KW-1133">Transmembrane helix</keyword>
<dbReference type="PROSITE" id="PS51318">
    <property type="entry name" value="TAT"/>
    <property type="match status" value="1"/>
</dbReference>
<comment type="miscellaneous">
    <text evidence="20">The Rieske protein is a high potential 2Fe-2S protein.</text>
</comment>
<evidence type="ECO:0000256" key="18">
    <source>
        <dbReference type="ARBA" id="ARBA00023157"/>
    </source>
</evidence>
<dbReference type="InterPro" id="IPR006311">
    <property type="entry name" value="TAT_signal"/>
</dbReference>
<dbReference type="InterPro" id="IPR017941">
    <property type="entry name" value="Rieske_2Fe-2S"/>
</dbReference>
<dbReference type="InterPro" id="IPR006317">
    <property type="entry name" value="Ubiquinol_cyt_c_Rdtase_Fe-S-su"/>
</dbReference>
<evidence type="ECO:0000256" key="7">
    <source>
        <dbReference type="ARBA" id="ARBA00022448"/>
    </source>
</evidence>
<evidence type="ECO:0000256" key="9">
    <source>
        <dbReference type="ARBA" id="ARBA00022692"/>
    </source>
</evidence>
<organism evidence="23 24">
    <name type="scientific">Agitococcus lubricus</name>
    <dbReference type="NCBI Taxonomy" id="1077255"/>
    <lineage>
        <taxon>Bacteria</taxon>
        <taxon>Pseudomonadati</taxon>
        <taxon>Pseudomonadota</taxon>
        <taxon>Gammaproteobacteria</taxon>
        <taxon>Moraxellales</taxon>
        <taxon>Moraxellaceae</taxon>
        <taxon>Agitococcus</taxon>
    </lineage>
</organism>
<dbReference type="Pfam" id="PF00355">
    <property type="entry name" value="Rieske"/>
    <property type="match status" value="1"/>
</dbReference>
<evidence type="ECO:0000256" key="5">
    <source>
        <dbReference type="ARBA" id="ARBA00012951"/>
    </source>
</evidence>
<gene>
    <name evidence="23" type="ORF">C8N29_105218</name>
</gene>
<keyword evidence="15" id="KW-0408">Iron</keyword>
<proteinExistence type="inferred from homology"/>
<evidence type="ECO:0000313" key="24">
    <source>
        <dbReference type="Proteomes" id="UP000244223"/>
    </source>
</evidence>
<comment type="subcellular location">
    <subcellularLocation>
        <location evidence="2">Cell membrane</location>
        <topology evidence="2">Single-pass membrane protein</topology>
    </subcellularLocation>
</comment>
<keyword evidence="9 20" id="KW-0812">Transmembrane</keyword>
<keyword evidence="8" id="KW-1003">Cell membrane</keyword>
<evidence type="ECO:0000256" key="6">
    <source>
        <dbReference type="ARBA" id="ARBA00019816"/>
    </source>
</evidence>
<keyword evidence="18" id="KW-1015">Disulfide bond</keyword>
<dbReference type="GO" id="GO:0005886">
    <property type="term" value="C:plasma membrane"/>
    <property type="evidence" value="ECO:0007669"/>
    <property type="project" value="UniProtKB-SubCell"/>
</dbReference>
<dbReference type="GO" id="GO:0051537">
    <property type="term" value="F:2 iron, 2 sulfur cluster binding"/>
    <property type="evidence" value="ECO:0007669"/>
    <property type="project" value="UniProtKB-KW"/>
</dbReference>
<keyword evidence="10" id="KW-0001">2Fe-2S</keyword>
<evidence type="ECO:0000256" key="14">
    <source>
        <dbReference type="ARBA" id="ARBA00022989"/>
    </source>
</evidence>
<accession>A0A2T5J0L9</accession>
<evidence type="ECO:0000256" key="13">
    <source>
        <dbReference type="ARBA" id="ARBA00022982"/>
    </source>
</evidence>
<evidence type="ECO:0000256" key="16">
    <source>
        <dbReference type="ARBA" id="ARBA00023014"/>
    </source>
</evidence>
<keyword evidence="11" id="KW-0479">Metal-binding</keyword>
<dbReference type="InterPro" id="IPR014349">
    <property type="entry name" value="Rieske_Fe-S_prot"/>
</dbReference>
<evidence type="ECO:0000256" key="4">
    <source>
        <dbReference type="ARBA" id="ARBA00011649"/>
    </source>
</evidence>
<dbReference type="CDD" id="cd03470">
    <property type="entry name" value="Rieske_cytochrome_bc1"/>
    <property type="match status" value="1"/>
</dbReference>
<keyword evidence="13 20" id="KW-0249">Electron transport</keyword>
<comment type="similarity">
    <text evidence="3">Belongs to the Rieske iron-sulfur protein family.</text>
</comment>
<protein>
    <recommendedName>
        <fullName evidence="6 20">Ubiquinol-cytochrome c reductase iron-sulfur subunit</fullName>
        <ecNumber evidence="5 20">7.1.1.8</ecNumber>
    </recommendedName>
</protein>
<dbReference type="PROSITE" id="PS51296">
    <property type="entry name" value="RIESKE"/>
    <property type="match status" value="1"/>
</dbReference>
<dbReference type="GO" id="GO:0008121">
    <property type="term" value="F:quinol-cytochrome-c reductase activity"/>
    <property type="evidence" value="ECO:0007669"/>
    <property type="project" value="UniProtKB-EC"/>
</dbReference>